<evidence type="ECO:0000313" key="2">
    <source>
        <dbReference type="Proteomes" id="UP000299102"/>
    </source>
</evidence>
<gene>
    <name evidence="1" type="ORF">EVAR_89335_1</name>
</gene>
<protein>
    <submittedName>
        <fullName evidence="1">Uncharacterized protein</fullName>
    </submittedName>
</protein>
<evidence type="ECO:0000313" key="1">
    <source>
        <dbReference type="EMBL" id="GBP69832.1"/>
    </source>
</evidence>
<accession>A0A4C1Y4S8</accession>
<organism evidence="1 2">
    <name type="scientific">Eumeta variegata</name>
    <name type="common">Bagworm moth</name>
    <name type="synonym">Eumeta japonica</name>
    <dbReference type="NCBI Taxonomy" id="151549"/>
    <lineage>
        <taxon>Eukaryota</taxon>
        <taxon>Metazoa</taxon>
        <taxon>Ecdysozoa</taxon>
        <taxon>Arthropoda</taxon>
        <taxon>Hexapoda</taxon>
        <taxon>Insecta</taxon>
        <taxon>Pterygota</taxon>
        <taxon>Neoptera</taxon>
        <taxon>Endopterygota</taxon>
        <taxon>Lepidoptera</taxon>
        <taxon>Glossata</taxon>
        <taxon>Ditrysia</taxon>
        <taxon>Tineoidea</taxon>
        <taxon>Psychidae</taxon>
        <taxon>Oiketicinae</taxon>
        <taxon>Eumeta</taxon>
    </lineage>
</organism>
<proteinExistence type="predicted"/>
<dbReference type="Proteomes" id="UP000299102">
    <property type="component" value="Unassembled WGS sequence"/>
</dbReference>
<comment type="caution">
    <text evidence="1">The sequence shown here is derived from an EMBL/GenBank/DDBJ whole genome shotgun (WGS) entry which is preliminary data.</text>
</comment>
<sequence>MNTRDSEEVTSALAGEWADGVGKGLMEGGCGVKEGEWVTRTLTHWTKCDRGKYYFTSVFCQTSSASRGLKNDIFARYNPRNDIIRDEVAIAAHRHLQHQSSRQRLAVPIVYQHVKAKLMQAGAASGDAAMQRRVRGADCTRPSRGSVGFMFK</sequence>
<name>A0A4C1Y4S8_EUMVA</name>
<dbReference type="AlphaFoldDB" id="A0A4C1Y4S8"/>
<keyword evidence="2" id="KW-1185">Reference proteome</keyword>
<reference evidence="1 2" key="1">
    <citation type="journal article" date="2019" name="Commun. Biol.">
        <title>The bagworm genome reveals a unique fibroin gene that provides high tensile strength.</title>
        <authorList>
            <person name="Kono N."/>
            <person name="Nakamura H."/>
            <person name="Ohtoshi R."/>
            <person name="Tomita M."/>
            <person name="Numata K."/>
            <person name="Arakawa K."/>
        </authorList>
    </citation>
    <scope>NUCLEOTIDE SEQUENCE [LARGE SCALE GENOMIC DNA]</scope>
</reference>
<dbReference type="EMBL" id="BGZK01001054">
    <property type="protein sequence ID" value="GBP69832.1"/>
    <property type="molecule type" value="Genomic_DNA"/>
</dbReference>